<accession>A0A931AQI0</accession>
<gene>
    <name evidence="1" type="ORF">I0Q91_03780</name>
</gene>
<evidence type="ECO:0000313" key="1">
    <source>
        <dbReference type="EMBL" id="MBF8436189.1"/>
    </source>
</evidence>
<keyword evidence="2" id="KW-1185">Reference proteome</keyword>
<comment type="caution">
    <text evidence="1">The sequence shown here is derived from an EMBL/GenBank/DDBJ whole genome shotgun (WGS) entry which is preliminary data.</text>
</comment>
<protein>
    <submittedName>
        <fullName evidence="1">Uncharacterized protein</fullName>
    </submittedName>
</protein>
<dbReference type="EMBL" id="JADPIE010000002">
    <property type="protein sequence ID" value="MBF8436189.1"/>
    <property type="molecule type" value="Genomic_DNA"/>
</dbReference>
<name>A0A931AQI0_9FIRM</name>
<reference evidence="1" key="1">
    <citation type="submission" date="2020-11" db="EMBL/GenBank/DDBJ databases">
        <title>Halonatronomonas betainensis gen. nov., sp. nov. a novel haloalkaliphilic representative of the family Halanaerobiacae capable of betaine degradation.</title>
        <authorList>
            <person name="Boltyanskaya Y."/>
            <person name="Kevbrin V."/>
            <person name="Detkova E."/>
            <person name="Grouzdev D.S."/>
            <person name="Koziaeva V."/>
            <person name="Zhilina T."/>
        </authorList>
    </citation>
    <scope>NUCLEOTIDE SEQUENCE</scope>
    <source>
        <strain evidence="1">Z-7014</strain>
    </source>
</reference>
<dbReference type="RefSeq" id="WP_270452978.1">
    <property type="nucleotide sequence ID" value="NZ_JADPIE010000002.1"/>
</dbReference>
<proteinExistence type="predicted"/>
<dbReference type="Proteomes" id="UP000621436">
    <property type="component" value="Unassembled WGS sequence"/>
</dbReference>
<evidence type="ECO:0000313" key="2">
    <source>
        <dbReference type="Proteomes" id="UP000621436"/>
    </source>
</evidence>
<organism evidence="1 2">
    <name type="scientific">Halonatronomonas betaini</name>
    <dbReference type="NCBI Taxonomy" id="2778430"/>
    <lineage>
        <taxon>Bacteria</taxon>
        <taxon>Bacillati</taxon>
        <taxon>Bacillota</taxon>
        <taxon>Clostridia</taxon>
        <taxon>Halanaerobiales</taxon>
        <taxon>Halarsenatibacteraceae</taxon>
        <taxon>Halonatronomonas</taxon>
    </lineage>
</organism>
<sequence length="57" mass="6484">MIPKAKAETIAARLNVTILISDILAAREKIMPLNNNYSIIRKITAKLKILFLFIFIL</sequence>
<dbReference type="AlphaFoldDB" id="A0A931AQI0"/>